<dbReference type="Proteomes" id="UP001071478">
    <property type="component" value="Unassembled WGS sequence"/>
</dbReference>
<dbReference type="InterPro" id="IPR050229">
    <property type="entry name" value="GlpE_sulfurtransferase"/>
</dbReference>
<proteinExistence type="predicted"/>
<dbReference type="PANTHER" id="PTHR43031">
    <property type="entry name" value="FAD-DEPENDENT OXIDOREDUCTASE"/>
    <property type="match status" value="1"/>
</dbReference>
<dbReference type="PANTHER" id="PTHR43031:SF17">
    <property type="entry name" value="SULFURTRANSFERASE YTWF-RELATED"/>
    <property type="match status" value="1"/>
</dbReference>
<protein>
    <submittedName>
        <fullName evidence="3">Rhodanese-like domain-containing protein</fullName>
    </submittedName>
</protein>
<evidence type="ECO:0000259" key="1">
    <source>
        <dbReference type="PROSITE" id="PS50206"/>
    </source>
</evidence>
<dbReference type="SUPFAM" id="SSF52821">
    <property type="entry name" value="Rhodanese/Cell cycle control phosphatase"/>
    <property type="match status" value="1"/>
</dbReference>
<gene>
    <name evidence="2" type="ORF">OS125_09315</name>
    <name evidence="3" type="ORF">OS129_09305</name>
</gene>
<dbReference type="CDD" id="cd00158">
    <property type="entry name" value="RHOD"/>
    <property type="match status" value="1"/>
</dbReference>
<dbReference type="InterPro" id="IPR036873">
    <property type="entry name" value="Rhodanese-like_dom_sf"/>
</dbReference>
<dbReference type="InterPro" id="IPR001763">
    <property type="entry name" value="Rhodanese-like_dom"/>
</dbReference>
<evidence type="ECO:0000313" key="5">
    <source>
        <dbReference type="Proteomes" id="UP001081709"/>
    </source>
</evidence>
<feature type="domain" description="Rhodanese" evidence="1">
    <location>
        <begin position="9"/>
        <end position="96"/>
    </location>
</feature>
<dbReference type="EMBL" id="JAPMKV010000005">
    <property type="protein sequence ID" value="MCX7445434.1"/>
    <property type="molecule type" value="Genomic_DNA"/>
</dbReference>
<keyword evidence="5" id="KW-1185">Reference proteome</keyword>
<accession>A0A9Q4GM98</accession>
<name>A0A9Q4GM98_9CORY</name>
<evidence type="ECO:0000313" key="4">
    <source>
        <dbReference type="Proteomes" id="UP001071478"/>
    </source>
</evidence>
<dbReference type="Gene3D" id="3.40.250.10">
    <property type="entry name" value="Rhodanese-like domain"/>
    <property type="match status" value="1"/>
</dbReference>
<reference evidence="3" key="1">
    <citation type="submission" date="2022-11" db="EMBL/GenBank/DDBJ databases">
        <title>Corynebacterium sp. isolated from Penguins.</title>
        <authorList>
            <person name="Sedlar K."/>
            <person name="Svec P."/>
        </authorList>
    </citation>
    <scope>NUCLEOTIDE SEQUENCE</scope>
    <source>
        <strain evidence="2">P7003</strain>
        <strain evidence="3">P7374</strain>
    </source>
</reference>
<comment type="caution">
    <text evidence="3">The sequence shown here is derived from an EMBL/GenBank/DDBJ whole genome shotgun (WGS) entry which is preliminary data.</text>
</comment>
<evidence type="ECO:0000313" key="2">
    <source>
        <dbReference type="EMBL" id="MCX7445434.1"/>
    </source>
</evidence>
<organism evidence="3 4">
    <name type="scientific">Corynebacterium pygosceleis</name>
    <dbReference type="NCBI Taxonomy" id="2800406"/>
    <lineage>
        <taxon>Bacteria</taxon>
        <taxon>Bacillati</taxon>
        <taxon>Actinomycetota</taxon>
        <taxon>Actinomycetes</taxon>
        <taxon>Mycobacteriales</taxon>
        <taxon>Corynebacteriaceae</taxon>
        <taxon>Corynebacterium</taxon>
    </lineage>
</organism>
<dbReference type="EMBL" id="JAPMKU010000004">
    <property type="protein sequence ID" value="MCX7469070.1"/>
    <property type="molecule type" value="Genomic_DNA"/>
</dbReference>
<dbReference type="RefSeq" id="WP_200253527.1">
    <property type="nucleotide sequence ID" value="NZ_JAENIQ020000004.1"/>
</dbReference>
<dbReference type="AlphaFoldDB" id="A0A9Q4GM98"/>
<dbReference type="Pfam" id="PF00581">
    <property type="entry name" value="Rhodanese"/>
    <property type="match status" value="1"/>
</dbReference>
<evidence type="ECO:0000313" key="3">
    <source>
        <dbReference type="EMBL" id="MCX7469070.1"/>
    </source>
</evidence>
<dbReference type="SMART" id="SM00450">
    <property type="entry name" value="RHOD"/>
    <property type="match status" value="1"/>
</dbReference>
<dbReference type="PROSITE" id="PS50206">
    <property type="entry name" value="RHODANESE_3"/>
    <property type="match status" value="1"/>
</dbReference>
<sequence>MDSVFPTDVPSGAQLIDVREADEFAEGHASGAVNIPMSEIVGRVDEIDRDRDLYVICLSGGRSARVCEYLGHRGVDAINVEGGTSAWRTADLPMEIPGA</sequence>
<dbReference type="Proteomes" id="UP001081709">
    <property type="component" value="Unassembled WGS sequence"/>
</dbReference>